<sequence>MAFWAVTVPVRPLLLFFCSLLAGLLGGLAVWIGMRKNSVPATLVAAVALVCLACQTGSIALSVPLFLLLILAVAALAAVFAVLDLVRLIESKEV</sequence>
<keyword evidence="1" id="KW-0472">Membrane</keyword>
<feature type="transmembrane region" description="Helical" evidence="1">
    <location>
        <begin position="65"/>
        <end position="86"/>
    </location>
</feature>
<evidence type="ECO:0000313" key="2">
    <source>
        <dbReference type="EMBL" id="HJB41828.1"/>
    </source>
</evidence>
<accession>A0A9D2M7M1</accession>
<protein>
    <submittedName>
        <fullName evidence="2">Uncharacterized protein</fullName>
    </submittedName>
</protein>
<dbReference type="Proteomes" id="UP000886803">
    <property type="component" value="Unassembled WGS sequence"/>
</dbReference>
<organism evidence="2 3">
    <name type="scientific">Candidatus Gemmiger avicola</name>
    <dbReference type="NCBI Taxonomy" id="2838605"/>
    <lineage>
        <taxon>Bacteria</taxon>
        <taxon>Bacillati</taxon>
        <taxon>Bacillota</taxon>
        <taxon>Clostridia</taxon>
        <taxon>Eubacteriales</taxon>
        <taxon>Gemmiger</taxon>
    </lineage>
</organism>
<reference evidence="2" key="1">
    <citation type="journal article" date="2021" name="PeerJ">
        <title>Extensive microbial diversity within the chicken gut microbiome revealed by metagenomics and culture.</title>
        <authorList>
            <person name="Gilroy R."/>
            <person name="Ravi A."/>
            <person name="Getino M."/>
            <person name="Pursley I."/>
            <person name="Horton D.L."/>
            <person name="Alikhan N.F."/>
            <person name="Baker D."/>
            <person name="Gharbi K."/>
            <person name="Hall N."/>
            <person name="Watson M."/>
            <person name="Adriaenssens E.M."/>
            <person name="Foster-Nyarko E."/>
            <person name="Jarju S."/>
            <person name="Secka A."/>
            <person name="Antonio M."/>
            <person name="Oren A."/>
            <person name="Chaudhuri R.R."/>
            <person name="La Ragione R."/>
            <person name="Hildebrand F."/>
            <person name="Pallen M.J."/>
        </authorList>
    </citation>
    <scope>NUCLEOTIDE SEQUENCE</scope>
    <source>
        <strain evidence="2">ChiBcec8-13705</strain>
    </source>
</reference>
<feature type="transmembrane region" description="Helical" evidence="1">
    <location>
        <begin position="39"/>
        <end position="59"/>
    </location>
</feature>
<keyword evidence="1" id="KW-1133">Transmembrane helix</keyword>
<dbReference type="EMBL" id="DWYG01000073">
    <property type="protein sequence ID" value="HJB41828.1"/>
    <property type="molecule type" value="Genomic_DNA"/>
</dbReference>
<feature type="transmembrane region" description="Helical" evidence="1">
    <location>
        <begin position="12"/>
        <end position="32"/>
    </location>
</feature>
<evidence type="ECO:0000256" key="1">
    <source>
        <dbReference type="SAM" id="Phobius"/>
    </source>
</evidence>
<dbReference type="AlphaFoldDB" id="A0A9D2M7M1"/>
<proteinExistence type="predicted"/>
<keyword evidence="1" id="KW-0812">Transmembrane</keyword>
<comment type="caution">
    <text evidence="2">The sequence shown here is derived from an EMBL/GenBank/DDBJ whole genome shotgun (WGS) entry which is preliminary data.</text>
</comment>
<evidence type="ECO:0000313" key="3">
    <source>
        <dbReference type="Proteomes" id="UP000886803"/>
    </source>
</evidence>
<reference evidence="2" key="2">
    <citation type="submission" date="2021-04" db="EMBL/GenBank/DDBJ databases">
        <authorList>
            <person name="Gilroy R."/>
        </authorList>
    </citation>
    <scope>NUCLEOTIDE SEQUENCE</scope>
    <source>
        <strain evidence="2">ChiBcec8-13705</strain>
    </source>
</reference>
<name>A0A9D2M7M1_9FIRM</name>
<gene>
    <name evidence="2" type="ORF">H9945_04950</name>
</gene>